<dbReference type="EMBL" id="FMHG01000001">
    <property type="protein sequence ID" value="SCJ37940.1"/>
    <property type="molecule type" value="Genomic_DNA"/>
</dbReference>
<dbReference type="AlphaFoldDB" id="A0A1C6FYB3"/>
<accession>A0A1C6FYB3</accession>
<gene>
    <name evidence="2" type="ORF">SAMEA3545359_00152</name>
</gene>
<reference evidence="2" key="1">
    <citation type="submission" date="2015-09" db="EMBL/GenBank/DDBJ databases">
        <authorList>
            <consortium name="Pathogen Informatics"/>
        </authorList>
    </citation>
    <scope>NUCLEOTIDE SEQUENCE</scope>
    <source>
        <strain evidence="2">2789STDY5834896</strain>
    </source>
</reference>
<dbReference type="PROSITE" id="PS51257">
    <property type="entry name" value="PROKAR_LIPOPROTEIN"/>
    <property type="match status" value="1"/>
</dbReference>
<evidence type="ECO:0000256" key="1">
    <source>
        <dbReference type="SAM" id="SignalP"/>
    </source>
</evidence>
<sequence length="165" mass="18348">MKKLLALCMCVMMALGALAGCGQKDSIAKDLDTVVRAVEDILDENGLELEEQKESEIGTTESHFYKVIENGKKVDFDVDPSLFIDTDIESGKVVRFSIMGAKRSRAANIFKKLLPAVDKKVDPDKLVQQMEGKAGESIGKGGLLYYYNTTQEYYHYVAHISEEES</sequence>
<organism evidence="2">
    <name type="scientific">uncultured Anaerotruncus sp</name>
    <dbReference type="NCBI Taxonomy" id="905011"/>
    <lineage>
        <taxon>Bacteria</taxon>
        <taxon>Bacillati</taxon>
        <taxon>Bacillota</taxon>
        <taxon>Clostridia</taxon>
        <taxon>Eubacteriales</taxon>
        <taxon>Oscillospiraceae</taxon>
        <taxon>Anaerotruncus</taxon>
        <taxon>environmental samples</taxon>
    </lineage>
</organism>
<protein>
    <recommendedName>
        <fullName evidence="3">Lipoprotein</fullName>
    </recommendedName>
</protein>
<evidence type="ECO:0000313" key="2">
    <source>
        <dbReference type="EMBL" id="SCJ37940.1"/>
    </source>
</evidence>
<evidence type="ECO:0008006" key="3">
    <source>
        <dbReference type="Google" id="ProtNLM"/>
    </source>
</evidence>
<feature type="signal peptide" evidence="1">
    <location>
        <begin position="1"/>
        <end position="19"/>
    </location>
</feature>
<feature type="chain" id="PRO_5039256497" description="Lipoprotein" evidence="1">
    <location>
        <begin position="20"/>
        <end position="165"/>
    </location>
</feature>
<keyword evidence="1" id="KW-0732">Signal</keyword>
<proteinExistence type="predicted"/>
<name>A0A1C6FYB3_9FIRM</name>